<dbReference type="SUPFAM" id="SSF54373">
    <property type="entry name" value="FAD-linked reductases, C-terminal domain"/>
    <property type="match status" value="1"/>
</dbReference>
<gene>
    <name evidence="8" type="ORF">ALT_7903</name>
</gene>
<evidence type="ECO:0000313" key="9">
    <source>
        <dbReference type="Proteomes" id="UP000051487"/>
    </source>
</evidence>
<dbReference type="InterPro" id="IPR050641">
    <property type="entry name" value="RIFMO-like"/>
</dbReference>
<name>A0AAN4PQ54_ASPLE</name>
<dbReference type="Proteomes" id="UP000051487">
    <property type="component" value="Unassembled WGS sequence"/>
</dbReference>
<dbReference type="Pfam" id="PF07976">
    <property type="entry name" value="Phe_hydrox_dim"/>
    <property type="match status" value="1"/>
</dbReference>
<dbReference type="Pfam" id="PF01494">
    <property type="entry name" value="FAD_binding_3"/>
    <property type="match status" value="3"/>
</dbReference>
<dbReference type="CDD" id="cd02979">
    <property type="entry name" value="PHOX_C"/>
    <property type="match status" value="1"/>
</dbReference>
<dbReference type="InterPro" id="IPR002938">
    <property type="entry name" value="FAD-bd"/>
</dbReference>
<dbReference type="PRINTS" id="PR00420">
    <property type="entry name" value="RNGMNOXGNASE"/>
</dbReference>
<feature type="domain" description="FAD-binding" evidence="6">
    <location>
        <begin position="9"/>
        <end position="146"/>
    </location>
</feature>
<dbReference type="InterPro" id="IPR036249">
    <property type="entry name" value="Thioredoxin-like_sf"/>
</dbReference>
<evidence type="ECO:0000313" key="8">
    <source>
        <dbReference type="EMBL" id="GAQ10582.1"/>
    </source>
</evidence>
<evidence type="ECO:0000256" key="2">
    <source>
        <dbReference type="ARBA" id="ARBA00022630"/>
    </source>
</evidence>
<dbReference type="GO" id="GO:0071949">
    <property type="term" value="F:FAD binding"/>
    <property type="evidence" value="ECO:0007669"/>
    <property type="project" value="InterPro"/>
</dbReference>
<dbReference type="PANTHER" id="PTHR43004:SF20">
    <property type="entry name" value="2-MONOOXYGENASE, PUTATIVE (AFU_ORTHOLOGUE AFUA_1G13660)-RELATED"/>
    <property type="match status" value="1"/>
</dbReference>
<comment type="caution">
    <text evidence="8">The sequence shown here is derived from an EMBL/GenBank/DDBJ whole genome shotgun (WGS) entry which is preliminary data.</text>
</comment>
<dbReference type="PANTHER" id="PTHR43004">
    <property type="entry name" value="TRK SYSTEM POTASSIUM UPTAKE PROTEIN"/>
    <property type="match status" value="1"/>
</dbReference>
<organism evidence="8 9">
    <name type="scientific">Aspergillus lentulus</name>
    <dbReference type="NCBI Taxonomy" id="293939"/>
    <lineage>
        <taxon>Eukaryota</taxon>
        <taxon>Fungi</taxon>
        <taxon>Dikarya</taxon>
        <taxon>Ascomycota</taxon>
        <taxon>Pezizomycotina</taxon>
        <taxon>Eurotiomycetes</taxon>
        <taxon>Eurotiomycetidae</taxon>
        <taxon>Eurotiales</taxon>
        <taxon>Aspergillaceae</taxon>
        <taxon>Aspergillus</taxon>
        <taxon>Aspergillus subgen. Fumigati</taxon>
    </lineage>
</organism>
<reference evidence="8 9" key="1">
    <citation type="submission" date="2015-11" db="EMBL/GenBank/DDBJ databases">
        <title>Aspergillus lentulus strain IFM 54703T.</title>
        <authorList>
            <person name="Kusuya Y."/>
            <person name="Sakai K."/>
            <person name="Kamei K."/>
            <person name="Takahashi H."/>
            <person name="Yaguchi T."/>
        </authorList>
    </citation>
    <scope>NUCLEOTIDE SEQUENCE [LARGE SCALE GENOMIC DNA]</scope>
    <source>
        <strain evidence="8 9">IFM 54703</strain>
    </source>
</reference>
<dbReference type="SUPFAM" id="SSF52833">
    <property type="entry name" value="Thioredoxin-like"/>
    <property type="match status" value="1"/>
</dbReference>
<keyword evidence="2" id="KW-0285">Flavoprotein</keyword>
<feature type="domain" description="FAD-binding" evidence="6">
    <location>
        <begin position="202"/>
        <end position="287"/>
    </location>
</feature>
<comment type="similarity">
    <text evidence="1">Belongs to the PheA/TfdB FAD monooxygenase family.</text>
</comment>
<keyword evidence="3" id="KW-0274">FAD</keyword>
<evidence type="ECO:0000256" key="3">
    <source>
        <dbReference type="ARBA" id="ARBA00022827"/>
    </source>
</evidence>
<dbReference type="GO" id="GO:0016709">
    <property type="term" value="F:oxidoreductase activity, acting on paired donors, with incorporation or reduction of molecular oxygen, NAD(P)H as one donor, and incorporation of one atom of oxygen"/>
    <property type="evidence" value="ECO:0007669"/>
    <property type="project" value="UniProtKB-ARBA"/>
</dbReference>
<dbReference type="Gene3D" id="3.50.50.60">
    <property type="entry name" value="FAD/NAD(P)-binding domain"/>
    <property type="match status" value="1"/>
</dbReference>
<evidence type="ECO:0000256" key="5">
    <source>
        <dbReference type="SAM" id="MobiDB-lite"/>
    </source>
</evidence>
<feature type="domain" description="FAD-binding" evidence="6">
    <location>
        <begin position="350"/>
        <end position="426"/>
    </location>
</feature>
<feature type="domain" description="Phenol hydroxylase-like C-terminal dimerisation" evidence="7">
    <location>
        <begin position="473"/>
        <end position="666"/>
    </location>
</feature>
<dbReference type="SUPFAM" id="SSF51905">
    <property type="entry name" value="FAD/NAD(P)-binding domain"/>
    <property type="match status" value="1"/>
</dbReference>
<evidence type="ECO:0000259" key="7">
    <source>
        <dbReference type="Pfam" id="PF07976"/>
    </source>
</evidence>
<sequence length="678" mass="76556">MMESPISYTDVLIIGAGPSGLMAAYWMARCGVNARIIDKRGTKVFTGQADGLRPRTLELLDSIGVVHRVLHEACEAAEFTFWGPGEDGRLKRQEQHPIHDANNSPFGNCLLNQGRIERFILDAITDCSDLEVERGVLAESLEYDETLENRGDAYPITVTLRTLSEEEANPSSTHGGSGGVRNGLFRSNITPDDWDDLIRKSKERPGNVETVKVKYLIGCDGAHSWTRKQLTIPFEGSTTEHIWGVVDMVPITNFPDIRRVCTVATEQGTLLSIPRERQLVRLYLPLQAVNGTLTSLDRSSVTLDMVRQKAKEMLRPFDFDFKICDWWTVYQVRLYSNIGFGDRRVTRELLQVGRRLASNFTKGRIHLAGDAIHTHSPKVGLGMNMSMQDGFNIGWKVALVAKGFARPSILATYELERKRTAQMLIDLDRRLQPLFVKEQQGDPAESTAPGNAKETLMDLIQLSIAFANGYVCYYGPSTLVHKGGEAIAANLIPGERFPPAKIRNQADGQAWWTTRLFKSDGRFRIVLLAGDLRHKHQRQRVEAFSTHLASAESVLQRYRPEGEKLDGLIEVITIHSAPVREMDFPDFPEMLRLFDQERGWAYDKIWSDDDCFWDRQCTGKGYESWGVDRVRGALVILRPDQHIGWVGNIEDVDEMTGYFEQILQPPQKTLKVESNAYE</sequence>
<dbReference type="AlphaFoldDB" id="A0AAN4PQ54"/>
<protein>
    <submittedName>
        <fullName evidence="8">Phenol 2-monooxygenase</fullName>
    </submittedName>
</protein>
<evidence type="ECO:0000259" key="6">
    <source>
        <dbReference type="Pfam" id="PF01494"/>
    </source>
</evidence>
<keyword evidence="4" id="KW-0560">Oxidoreductase</keyword>
<dbReference type="InterPro" id="IPR036188">
    <property type="entry name" value="FAD/NAD-bd_sf"/>
</dbReference>
<evidence type="ECO:0000256" key="4">
    <source>
        <dbReference type="ARBA" id="ARBA00023002"/>
    </source>
</evidence>
<dbReference type="InterPro" id="IPR012941">
    <property type="entry name" value="Phe_hydrox_C_dim_dom"/>
</dbReference>
<proteinExistence type="inferred from homology"/>
<feature type="region of interest" description="Disordered" evidence="5">
    <location>
        <begin position="165"/>
        <end position="185"/>
    </location>
</feature>
<dbReference type="Gene3D" id="3.40.30.20">
    <property type="match status" value="1"/>
</dbReference>
<dbReference type="InterPro" id="IPR038220">
    <property type="entry name" value="PHOX_C_sf"/>
</dbReference>
<accession>A0AAN4PQ54</accession>
<dbReference type="EMBL" id="BCLY01000016">
    <property type="protein sequence ID" value="GAQ10582.1"/>
    <property type="molecule type" value="Genomic_DNA"/>
</dbReference>
<dbReference type="Gene3D" id="3.30.9.10">
    <property type="entry name" value="D-Amino Acid Oxidase, subunit A, domain 2"/>
    <property type="match status" value="1"/>
</dbReference>
<evidence type="ECO:0000256" key="1">
    <source>
        <dbReference type="ARBA" id="ARBA00007801"/>
    </source>
</evidence>